<name>A0A0J9HL67_9CYAN</name>
<dbReference type="EMBL" id="LATL02000330">
    <property type="protein sequence ID" value="KMW69964.1"/>
    <property type="molecule type" value="Genomic_DNA"/>
</dbReference>
<protein>
    <submittedName>
        <fullName evidence="1">Uncharacterized protein</fullName>
    </submittedName>
</protein>
<organism evidence="1 2">
    <name type="scientific">Limnoraphis robusta CS-951</name>
    <dbReference type="NCBI Taxonomy" id="1637645"/>
    <lineage>
        <taxon>Bacteria</taxon>
        <taxon>Bacillati</taxon>
        <taxon>Cyanobacteriota</taxon>
        <taxon>Cyanophyceae</taxon>
        <taxon>Oscillatoriophycideae</taxon>
        <taxon>Oscillatoriales</taxon>
        <taxon>Sirenicapillariaceae</taxon>
        <taxon>Limnoraphis</taxon>
    </lineage>
</organism>
<dbReference type="OrthoDB" id="452570at2"/>
<accession>A0A0J9HL67</accession>
<gene>
    <name evidence="1" type="ORF">WN50_39045</name>
</gene>
<evidence type="ECO:0000313" key="2">
    <source>
        <dbReference type="Proteomes" id="UP000033607"/>
    </source>
</evidence>
<evidence type="ECO:0000313" key="1">
    <source>
        <dbReference type="EMBL" id="KMW69964.1"/>
    </source>
</evidence>
<dbReference type="RefSeq" id="WP_046280066.1">
    <property type="nucleotide sequence ID" value="NZ_LATL02000330.1"/>
</dbReference>
<proteinExistence type="predicted"/>
<comment type="caution">
    <text evidence="1">The sequence shown here is derived from an EMBL/GenBank/DDBJ whole genome shotgun (WGS) entry which is preliminary data.</text>
</comment>
<dbReference type="Proteomes" id="UP000033607">
    <property type="component" value="Unassembled WGS sequence"/>
</dbReference>
<reference evidence="1 2" key="1">
    <citation type="submission" date="2015-06" db="EMBL/GenBank/DDBJ databases">
        <title>Draft genome assembly of filamentous brackish cyanobacterium Limnoraphis robusta strain CS-951.</title>
        <authorList>
            <person name="Willis A."/>
            <person name="Parks M."/>
            <person name="Burford M.A."/>
        </authorList>
    </citation>
    <scope>NUCLEOTIDE SEQUENCE [LARGE SCALE GENOMIC DNA]</scope>
    <source>
        <strain evidence="1 2">CS-951</strain>
    </source>
</reference>
<sequence>MIEFYSHLRDVNIKAEALRQAQLAMIHGQVTIKDGQLKASSRSPENITLPAELATAYSEAISYYVRLINSVMGWGGFISISQ</sequence>
<dbReference type="AlphaFoldDB" id="A0A0J9HL67"/>